<organism evidence="2 3">
    <name type="scientific">Acropora cervicornis</name>
    <name type="common">Staghorn coral</name>
    <dbReference type="NCBI Taxonomy" id="6130"/>
    <lineage>
        <taxon>Eukaryota</taxon>
        <taxon>Metazoa</taxon>
        <taxon>Cnidaria</taxon>
        <taxon>Anthozoa</taxon>
        <taxon>Hexacorallia</taxon>
        <taxon>Scleractinia</taxon>
        <taxon>Astrocoeniina</taxon>
        <taxon>Acroporidae</taxon>
        <taxon>Acropora</taxon>
    </lineage>
</organism>
<feature type="signal peptide" evidence="1">
    <location>
        <begin position="1"/>
        <end position="22"/>
    </location>
</feature>
<evidence type="ECO:0000313" key="3">
    <source>
        <dbReference type="Proteomes" id="UP001249851"/>
    </source>
</evidence>
<keyword evidence="1" id="KW-0732">Signal</keyword>
<evidence type="ECO:0000256" key="1">
    <source>
        <dbReference type="SAM" id="SignalP"/>
    </source>
</evidence>
<protein>
    <submittedName>
        <fullName evidence="2">Uncharacterized protein</fullName>
    </submittedName>
</protein>
<dbReference type="AlphaFoldDB" id="A0AAD9QBM2"/>
<reference evidence="2" key="1">
    <citation type="journal article" date="2023" name="G3 (Bethesda)">
        <title>Whole genome assembly and annotation of the endangered Caribbean coral Acropora cervicornis.</title>
        <authorList>
            <person name="Selwyn J.D."/>
            <person name="Vollmer S.V."/>
        </authorList>
    </citation>
    <scope>NUCLEOTIDE SEQUENCE</scope>
    <source>
        <strain evidence="2">K2</strain>
    </source>
</reference>
<gene>
    <name evidence="2" type="ORF">P5673_019483</name>
</gene>
<dbReference type="Proteomes" id="UP001249851">
    <property type="component" value="Unassembled WGS sequence"/>
</dbReference>
<comment type="caution">
    <text evidence="2">The sequence shown here is derived from an EMBL/GenBank/DDBJ whole genome shotgun (WGS) entry which is preliminary data.</text>
</comment>
<feature type="chain" id="PRO_5042279036" evidence="1">
    <location>
        <begin position="23"/>
        <end position="63"/>
    </location>
</feature>
<accession>A0AAD9QBM2</accession>
<dbReference type="EMBL" id="JARQWQ010000045">
    <property type="protein sequence ID" value="KAK2558344.1"/>
    <property type="molecule type" value="Genomic_DNA"/>
</dbReference>
<keyword evidence="3" id="KW-1185">Reference proteome</keyword>
<reference evidence="2" key="2">
    <citation type="journal article" date="2023" name="Science">
        <title>Genomic signatures of disease resistance in endangered staghorn corals.</title>
        <authorList>
            <person name="Vollmer S.V."/>
            <person name="Selwyn J.D."/>
            <person name="Despard B.A."/>
            <person name="Roesel C.L."/>
        </authorList>
    </citation>
    <scope>NUCLEOTIDE SEQUENCE</scope>
    <source>
        <strain evidence="2">K2</strain>
    </source>
</reference>
<proteinExistence type="predicted"/>
<sequence>MENPMIVCFLLFTVMFVGFLTAMPTENVLPAEQNFDEVENDGMTLFTRGRNRGGIVLLSMRIR</sequence>
<name>A0AAD9QBM2_ACRCE</name>
<evidence type="ECO:0000313" key="2">
    <source>
        <dbReference type="EMBL" id="KAK2558344.1"/>
    </source>
</evidence>